<organism evidence="1 2">
    <name type="scientific">Diploptera punctata</name>
    <name type="common">Pacific beetle cockroach</name>
    <dbReference type="NCBI Taxonomy" id="6984"/>
    <lineage>
        <taxon>Eukaryota</taxon>
        <taxon>Metazoa</taxon>
        <taxon>Ecdysozoa</taxon>
        <taxon>Arthropoda</taxon>
        <taxon>Hexapoda</taxon>
        <taxon>Insecta</taxon>
        <taxon>Pterygota</taxon>
        <taxon>Neoptera</taxon>
        <taxon>Polyneoptera</taxon>
        <taxon>Dictyoptera</taxon>
        <taxon>Blattodea</taxon>
        <taxon>Blaberoidea</taxon>
        <taxon>Blaberidae</taxon>
        <taxon>Diplopterinae</taxon>
        <taxon>Diploptera</taxon>
    </lineage>
</organism>
<dbReference type="EMBL" id="JASPKZ010009375">
    <property type="protein sequence ID" value="KAJ9577109.1"/>
    <property type="molecule type" value="Genomic_DNA"/>
</dbReference>
<keyword evidence="2" id="KW-1185">Reference proteome</keyword>
<reference evidence="1" key="2">
    <citation type="submission" date="2023-05" db="EMBL/GenBank/DDBJ databases">
        <authorList>
            <person name="Fouks B."/>
        </authorList>
    </citation>
    <scope>NUCLEOTIDE SEQUENCE</scope>
    <source>
        <strain evidence="1">Stay&amp;Tobe</strain>
        <tissue evidence="1">Testes</tissue>
    </source>
</reference>
<feature type="non-terminal residue" evidence="1">
    <location>
        <position position="1"/>
    </location>
</feature>
<evidence type="ECO:0000313" key="2">
    <source>
        <dbReference type="Proteomes" id="UP001233999"/>
    </source>
</evidence>
<sequence>TSKDVSAGSILTAFSQRLHSVVLYKFLNSFVAQQCNLFLRQYSNIYIWYLSFHLSNQISPA</sequence>
<comment type="caution">
    <text evidence="1">The sequence shown here is derived from an EMBL/GenBank/DDBJ whole genome shotgun (WGS) entry which is preliminary data.</text>
</comment>
<accession>A0AAD8E525</accession>
<gene>
    <name evidence="1" type="ORF">L9F63_006317</name>
</gene>
<dbReference type="AlphaFoldDB" id="A0AAD8E525"/>
<protein>
    <submittedName>
        <fullName evidence="1">Uncharacterized protein</fullName>
    </submittedName>
</protein>
<name>A0AAD8E525_DIPPU</name>
<feature type="non-terminal residue" evidence="1">
    <location>
        <position position="61"/>
    </location>
</feature>
<proteinExistence type="predicted"/>
<reference evidence="1" key="1">
    <citation type="journal article" date="2023" name="IScience">
        <title>Live-bearing cockroach genome reveals convergent evolutionary mechanisms linked to viviparity in insects and beyond.</title>
        <authorList>
            <person name="Fouks B."/>
            <person name="Harrison M.C."/>
            <person name="Mikhailova A.A."/>
            <person name="Marchal E."/>
            <person name="English S."/>
            <person name="Carruthers M."/>
            <person name="Jennings E.C."/>
            <person name="Chiamaka E.L."/>
            <person name="Frigard R.A."/>
            <person name="Pippel M."/>
            <person name="Attardo G.M."/>
            <person name="Benoit J.B."/>
            <person name="Bornberg-Bauer E."/>
            <person name="Tobe S.S."/>
        </authorList>
    </citation>
    <scope>NUCLEOTIDE SEQUENCE</scope>
    <source>
        <strain evidence="1">Stay&amp;Tobe</strain>
    </source>
</reference>
<dbReference type="Proteomes" id="UP001233999">
    <property type="component" value="Unassembled WGS sequence"/>
</dbReference>
<evidence type="ECO:0000313" key="1">
    <source>
        <dbReference type="EMBL" id="KAJ9577109.1"/>
    </source>
</evidence>